<dbReference type="RefSeq" id="WP_038283297.1">
    <property type="nucleotide sequence ID" value="NZ_JPME01000022.1"/>
</dbReference>
<gene>
    <name evidence="2" type="ORF">IO98_17570</name>
</gene>
<dbReference type="AlphaFoldDB" id="A0A084JJ28"/>
<feature type="transmembrane region" description="Helical" evidence="1">
    <location>
        <begin position="21"/>
        <end position="38"/>
    </location>
</feature>
<reference evidence="2 3" key="1">
    <citation type="submission" date="2014-07" db="EMBL/GenBank/DDBJ databases">
        <title>Draft genome of Clostridium celerecrescens 152B isolated from sediments associated with methane hydrate from Krishna Godavari basin.</title>
        <authorList>
            <person name="Honkalas V.S."/>
            <person name="Dabir A.P."/>
            <person name="Arora P."/>
            <person name="Dhakephalkar P.K."/>
        </authorList>
    </citation>
    <scope>NUCLEOTIDE SEQUENCE [LARGE SCALE GENOMIC DNA]</scope>
    <source>
        <strain evidence="2 3">152B</strain>
    </source>
</reference>
<evidence type="ECO:0000313" key="2">
    <source>
        <dbReference type="EMBL" id="KEZ88962.1"/>
    </source>
</evidence>
<keyword evidence="1" id="KW-0812">Transmembrane</keyword>
<dbReference type="Gene3D" id="2.20.28.30">
    <property type="entry name" value="RNA polymerase ii, chain L"/>
    <property type="match status" value="1"/>
</dbReference>
<sequence>MNGFRERFARFMIGRYGMDRLGQFLNAIACVFLAAGLFSRSRWLDIGTLVFLVLCYFRVFSKNIGKRFEENQKFERIWFHVSEVFRRWRFKLQQSRKFHIYKCPNCRQKIRIPRGKGKISIHCPKCGTDFIKKS</sequence>
<keyword evidence="1" id="KW-0472">Membrane</keyword>
<name>A0A084JJ28_9FIRM</name>
<accession>A0A084JJ28</accession>
<evidence type="ECO:0000256" key="1">
    <source>
        <dbReference type="SAM" id="Phobius"/>
    </source>
</evidence>
<dbReference type="STRING" id="29354.IO98_17570"/>
<protein>
    <recommendedName>
        <fullName evidence="4">Zn-finger containing protein</fullName>
    </recommendedName>
</protein>
<keyword evidence="3" id="KW-1185">Reference proteome</keyword>
<evidence type="ECO:0000313" key="3">
    <source>
        <dbReference type="Proteomes" id="UP000028525"/>
    </source>
</evidence>
<proteinExistence type="predicted"/>
<feature type="transmembrane region" description="Helical" evidence="1">
    <location>
        <begin position="44"/>
        <end position="61"/>
    </location>
</feature>
<evidence type="ECO:0008006" key="4">
    <source>
        <dbReference type="Google" id="ProtNLM"/>
    </source>
</evidence>
<dbReference type="Proteomes" id="UP000028525">
    <property type="component" value="Unassembled WGS sequence"/>
</dbReference>
<organism evidence="2 3">
    <name type="scientific">Lacrimispora celerecrescens</name>
    <dbReference type="NCBI Taxonomy" id="29354"/>
    <lineage>
        <taxon>Bacteria</taxon>
        <taxon>Bacillati</taxon>
        <taxon>Bacillota</taxon>
        <taxon>Clostridia</taxon>
        <taxon>Lachnospirales</taxon>
        <taxon>Lachnospiraceae</taxon>
        <taxon>Lacrimispora</taxon>
    </lineage>
</organism>
<comment type="caution">
    <text evidence="2">The sequence shown here is derived from an EMBL/GenBank/DDBJ whole genome shotgun (WGS) entry which is preliminary data.</text>
</comment>
<keyword evidence="1" id="KW-1133">Transmembrane helix</keyword>
<dbReference type="EMBL" id="JPME01000022">
    <property type="protein sequence ID" value="KEZ88962.1"/>
    <property type="molecule type" value="Genomic_DNA"/>
</dbReference>
<dbReference type="OrthoDB" id="3174166at2"/>